<dbReference type="RefSeq" id="WP_267497660.1">
    <property type="nucleotide sequence ID" value="NZ_JAFFQR010000012.1"/>
</dbReference>
<keyword evidence="2" id="KW-1185">Reference proteome</keyword>
<protein>
    <submittedName>
        <fullName evidence="1">YolD-like family protein</fullName>
    </submittedName>
</protein>
<name>A0ABW4DLX7_9BACL</name>
<dbReference type="EMBL" id="JBHTNZ010000060">
    <property type="protein sequence ID" value="MFD1464036.1"/>
    <property type="molecule type" value="Genomic_DNA"/>
</dbReference>
<gene>
    <name evidence="1" type="ORF">ACFQ5D_22390</name>
</gene>
<proteinExistence type="predicted"/>
<organism evidence="1 2">
    <name type="scientific">Paenibacillus farraposensis</name>
    <dbReference type="NCBI Taxonomy" id="2807095"/>
    <lineage>
        <taxon>Bacteria</taxon>
        <taxon>Bacillati</taxon>
        <taxon>Bacillota</taxon>
        <taxon>Bacilli</taxon>
        <taxon>Bacillales</taxon>
        <taxon>Paenibacillaceae</taxon>
        <taxon>Paenibacillus</taxon>
    </lineage>
</organism>
<sequence>MDEDQLQNTNDVVALSLEENKIVEVIYYDHRCYKSLSGWVKRCDLFSGFLVLEHTELGQTHIFLENIKDIQFV</sequence>
<accession>A0ABW4DLX7</accession>
<dbReference type="Pfam" id="PF08863">
    <property type="entry name" value="YolD"/>
    <property type="match status" value="1"/>
</dbReference>
<evidence type="ECO:0000313" key="1">
    <source>
        <dbReference type="EMBL" id="MFD1464036.1"/>
    </source>
</evidence>
<dbReference type="InterPro" id="IPR014962">
    <property type="entry name" value="YolD"/>
</dbReference>
<comment type="caution">
    <text evidence="1">The sequence shown here is derived from an EMBL/GenBank/DDBJ whole genome shotgun (WGS) entry which is preliminary data.</text>
</comment>
<evidence type="ECO:0000313" key="2">
    <source>
        <dbReference type="Proteomes" id="UP001597340"/>
    </source>
</evidence>
<dbReference type="Proteomes" id="UP001597340">
    <property type="component" value="Unassembled WGS sequence"/>
</dbReference>
<reference evidence="2" key="1">
    <citation type="journal article" date="2019" name="Int. J. Syst. Evol. Microbiol.">
        <title>The Global Catalogue of Microorganisms (GCM) 10K type strain sequencing project: providing services to taxonomists for standard genome sequencing and annotation.</title>
        <authorList>
            <consortium name="The Broad Institute Genomics Platform"/>
            <consortium name="The Broad Institute Genome Sequencing Center for Infectious Disease"/>
            <person name="Wu L."/>
            <person name="Ma J."/>
        </authorList>
    </citation>
    <scope>NUCLEOTIDE SEQUENCE [LARGE SCALE GENOMIC DNA]</scope>
    <source>
        <strain evidence="2">CCM 9147</strain>
    </source>
</reference>